<evidence type="ECO:0000256" key="3">
    <source>
        <dbReference type="ARBA" id="ARBA00022692"/>
    </source>
</evidence>
<reference evidence="8 9" key="1">
    <citation type="submission" date="2019-04" db="EMBL/GenBank/DDBJ databases">
        <title>Shimia ponticola sp. nov., isolated from seawater.</title>
        <authorList>
            <person name="Kim Y.-O."/>
            <person name="Yoon J.-H."/>
        </authorList>
    </citation>
    <scope>NUCLEOTIDE SEQUENCE [LARGE SCALE GENOMIC DNA]</scope>
    <source>
        <strain evidence="8 9">MYP11</strain>
    </source>
</reference>
<feature type="transmembrane region" description="Helical" evidence="6">
    <location>
        <begin position="77"/>
        <end position="96"/>
    </location>
</feature>
<feature type="transmembrane region" description="Helical" evidence="6">
    <location>
        <begin position="276"/>
        <end position="298"/>
    </location>
</feature>
<accession>A0A4S4NQ68</accession>
<evidence type="ECO:0000313" key="8">
    <source>
        <dbReference type="EMBL" id="THH38340.1"/>
    </source>
</evidence>
<dbReference type="GO" id="GO:0022857">
    <property type="term" value="F:transmembrane transporter activity"/>
    <property type="evidence" value="ECO:0007669"/>
    <property type="project" value="InterPro"/>
</dbReference>
<dbReference type="EMBL" id="SRKY01000001">
    <property type="protein sequence ID" value="THH38340.1"/>
    <property type="molecule type" value="Genomic_DNA"/>
</dbReference>
<evidence type="ECO:0000256" key="4">
    <source>
        <dbReference type="ARBA" id="ARBA00022989"/>
    </source>
</evidence>
<keyword evidence="5 6" id="KW-0472">Membrane</keyword>
<dbReference type="OrthoDB" id="6095882at2"/>
<feature type="transmembrane region" description="Helical" evidence="6">
    <location>
        <begin position="102"/>
        <end position="124"/>
    </location>
</feature>
<feature type="transmembrane region" description="Helical" evidence="6">
    <location>
        <begin position="161"/>
        <end position="183"/>
    </location>
</feature>
<sequence>MTQRPATPFGLILLLWAAGLGAAAQYGKVSVIYFLLPDHYPQAGAALAFIVSIVGFTGIVLGVLAGHLVARFGYRRSLLWALWFGAALSLLEALLPPLPVMLALRLAEGLSHLAIVVAAPTLIAQLSAPRHRGLTLSLWSTFFGVSYTALVWLGLPMVARLGLPSLFVAHGVWMAGAALLVQIRLPALNTARPSQALSLSDLPALHMQTYRSPFVAAPGFGWLFYTFCYLALLTLIPPFIDPSYRAALVGAIPLVSIVTSMTVGVYLLGRYPAVRVVLAGFALVALALGWLLVAPGGIAPSLALAVAFGLVQGASFACVPQLNNSAADQARANGAMAQMGNIGNTVGTPVLAAAVAGIGYGGMIGTALIVTVLGLLTHAGLDHLRRRTEQGQRI</sequence>
<evidence type="ECO:0000256" key="2">
    <source>
        <dbReference type="ARBA" id="ARBA00022475"/>
    </source>
</evidence>
<dbReference type="GO" id="GO:0005886">
    <property type="term" value="C:plasma membrane"/>
    <property type="evidence" value="ECO:0007669"/>
    <property type="project" value="UniProtKB-SubCell"/>
</dbReference>
<dbReference type="SUPFAM" id="SSF103473">
    <property type="entry name" value="MFS general substrate transporter"/>
    <property type="match status" value="1"/>
</dbReference>
<dbReference type="InterPro" id="IPR011701">
    <property type="entry name" value="MFS"/>
</dbReference>
<dbReference type="PANTHER" id="PTHR43124">
    <property type="entry name" value="PURINE EFFLUX PUMP PBUE"/>
    <property type="match status" value="1"/>
</dbReference>
<comment type="subcellular location">
    <subcellularLocation>
        <location evidence="1">Cell membrane</location>
        <topology evidence="1">Multi-pass membrane protein</topology>
    </subcellularLocation>
</comment>
<protein>
    <submittedName>
        <fullName evidence="8">MFS transporter</fullName>
    </submittedName>
</protein>
<feature type="transmembrane region" description="Helical" evidence="6">
    <location>
        <begin position="214"/>
        <end position="240"/>
    </location>
</feature>
<name>A0A4S4NQ68_9RHOB</name>
<evidence type="ECO:0000256" key="5">
    <source>
        <dbReference type="ARBA" id="ARBA00023136"/>
    </source>
</evidence>
<evidence type="ECO:0000259" key="7">
    <source>
        <dbReference type="PROSITE" id="PS50850"/>
    </source>
</evidence>
<dbReference type="AlphaFoldDB" id="A0A4S4NQ68"/>
<dbReference type="Pfam" id="PF07690">
    <property type="entry name" value="MFS_1"/>
    <property type="match status" value="1"/>
</dbReference>
<evidence type="ECO:0000313" key="9">
    <source>
        <dbReference type="Proteomes" id="UP000306602"/>
    </source>
</evidence>
<feature type="transmembrane region" description="Helical" evidence="6">
    <location>
        <begin position="136"/>
        <end position="155"/>
    </location>
</feature>
<feature type="transmembrane region" description="Helical" evidence="6">
    <location>
        <begin position="47"/>
        <end position="70"/>
    </location>
</feature>
<proteinExistence type="predicted"/>
<dbReference type="PANTHER" id="PTHR43124:SF3">
    <property type="entry name" value="CHLORAMPHENICOL EFFLUX PUMP RV0191"/>
    <property type="match status" value="1"/>
</dbReference>
<keyword evidence="2" id="KW-1003">Cell membrane</keyword>
<keyword evidence="3 6" id="KW-0812">Transmembrane</keyword>
<dbReference type="Proteomes" id="UP000306602">
    <property type="component" value="Unassembled WGS sequence"/>
</dbReference>
<dbReference type="Gene3D" id="1.20.1250.20">
    <property type="entry name" value="MFS general substrate transporter like domains"/>
    <property type="match status" value="1"/>
</dbReference>
<organism evidence="8 9">
    <name type="scientific">Aliishimia ponticola</name>
    <dbReference type="NCBI Taxonomy" id="2499833"/>
    <lineage>
        <taxon>Bacteria</taxon>
        <taxon>Pseudomonadati</taxon>
        <taxon>Pseudomonadota</taxon>
        <taxon>Alphaproteobacteria</taxon>
        <taxon>Rhodobacterales</taxon>
        <taxon>Paracoccaceae</taxon>
        <taxon>Aliishimia</taxon>
    </lineage>
</organism>
<evidence type="ECO:0000256" key="6">
    <source>
        <dbReference type="SAM" id="Phobius"/>
    </source>
</evidence>
<feature type="domain" description="Major facilitator superfamily (MFS) profile" evidence="7">
    <location>
        <begin position="11"/>
        <end position="389"/>
    </location>
</feature>
<feature type="transmembrane region" description="Helical" evidence="6">
    <location>
        <begin position="246"/>
        <end position="269"/>
    </location>
</feature>
<comment type="caution">
    <text evidence="8">The sequence shown here is derived from an EMBL/GenBank/DDBJ whole genome shotgun (WGS) entry which is preliminary data.</text>
</comment>
<dbReference type="RefSeq" id="WP_136461233.1">
    <property type="nucleotide sequence ID" value="NZ_SRKY01000001.1"/>
</dbReference>
<gene>
    <name evidence="8" type="ORF">E4Z66_01860</name>
</gene>
<dbReference type="InterPro" id="IPR050189">
    <property type="entry name" value="MFS_Efflux_Transporters"/>
</dbReference>
<dbReference type="InterPro" id="IPR020846">
    <property type="entry name" value="MFS_dom"/>
</dbReference>
<feature type="transmembrane region" description="Helical" evidence="6">
    <location>
        <begin position="350"/>
        <end position="377"/>
    </location>
</feature>
<dbReference type="PROSITE" id="PS50850">
    <property type="entry name" value="MFS"/>
    <property type="match status" value="1"/>
</dbReference>
<keyword evidence="4 6" id="KW-1133">Transmembrane helix</keyword>
<evidence type="ECO:0000256" key="1">
    <source>
        <dbReference type="ARBA" id="ARBA00004651"/>
    </source>
</evidence>
<dbReference type="InterPro" id="IPR036259">
    <property type="entry name" value="MFS_trans_sf"/>
</dbReference>
<keyword evidence="9" id="KW-1185">Reference proteome</keyword>